<dbReference type="CDD" id="cd02910">
    <property type="entry name" value="cupin_Yhhw_N"/>
    <property type="match status" value="1"/>
</dbReference>
<dbReference type="InterPro" id="IPR012093">
    <property type="entry name" value="Pirin"/>
</dbReference>
<feature type="domain" description="Pirin N-terminal" evidence="4">
    <location>
        <begin position="19"/>
        <end position="94"/>
    </location>
</feature>
<evidence type="ECO:0000256" key="1">
    <source>
        <dbReference type="ARBA" id="ARBA00008416"/>
    </source>
</evidence>
<dbReference type="Pfam" id="PF02678">
    <property type="entry name" value="Pirin"/>
    <property type="match status" value="2"/>
</dbReference>
<reference evidence="5" key="2">
    <citation type="submission" date="2023-05" db="EMBL/GenBank/DDBJ databases">
        <authorList>
            <consortium name="Lawrence Berkeley National Laboratory"/>
            <person name="Steindorff A."/>
            <person name="Hensen N."/>
            <person name="Bonometti L."/>
            <person name="Westerberg I."/>
            <person name="Brannstrom I.O."/>
            <person name="Guillou S."/>
            <person name="Cros-Aarteil S."/>
            <person name="Calhoun S."/>
            <person name="Haridas S."/>
            <person name="Kuo A."/>
            <person name="Mondo S."/>
            <person name="Pangilinan J."/>
            <person name="Riley R."/>
            <person name="Labutti K."/>
            <person name="Andreopoulos B."/>
            <person name="Lipzen A."/>
            <person name="Chen C."/>
            <person name="Yanf M."/>
            <person name="Daum C."/>
            <person name="Ng V."/>
            <person name="Clum A."/>
            <person name="Ohm R."/>
            <person name="Martin F."/>
            <person name="Silar P."/>
            <person name="Natvig D."/>
            <person name="Lalanne C."/>
            <person name="Gautier V."/>
            <person name="Ament-Velasquez S.L."/>
            <person name="Kruys A."/>
            <person name="Hutchinson M.I."/>
            <person name="Powell A.J."/>
            <person name="Barry K."/>
            <person name="Miller A.N."/>
            <person name="Grigoriev I.V."/>
            <person name="Debuchy R."/>
            <person name="Gladieux P."/>
            <person name="Thoren M.H."/>
            <person name="Johannesson H."/>
        </authorList>
    </citation>
    <scope>NUCLEOTIDE SEQUENCE</scope>
    <source>
        <strain evidence="5">CBS 359.72</strain>
    </source>
</reference>
<dbReference type="InterPro" id="IPR011051">
    <property type="entry name" value="RmlC_Cupin_sf"/>
</dbReference>
<feature type="region of interest" description="Disordered" evidence="3">
    <location>
        <begin position="84"/>
        <end position="115"/>
    </location>
</feature>
<gene>
    <name evidence="5" type="ORF">C7999DRAFT_11347</name>
</gene>
<dbReference type="AlphaFoldDB" id="A0AAN7HTU8"/>
<evidence type="ECO:0000259" key="4">
    <source>
        <dbReference type="Pfam" id="PF02678"/>
    </source>
</evidence>
<dbReference type="Gene3D" id="2.60.120.10">
    <property type="entry name" value="Jelly Rolls"/>
    <property type="match status" value="2"/>
</dbReference>
<comment type="caution">
    <text evidence="5">The sequence shown here is derived from an EMBL/GenBank/DDBJ whole genome shotgun (WGS) entry which is preliminary data.</text>
</comment>
<evidence type="ECO:0000313" key="6">
    <source>
        <dbReference type="Proteomes" id="UP001303647"/>
    </source>
</evidence>
<comment type="similarity">
    <text evidence="1 2">Belongs to the pirin family.</text>
</comment>
<evidence type="ECO:0000256" key="2">
    <source>
        <dbReference type="RuleBase" id="RU003457"/>
    </source>
</evidence>
<feature type="compositionally biased region" description="Basic and acidic residues" evidence="3">
    <location>
        <begin position="92"/>
        <end position="102"/>
    </location>
</feature>
<evidence type="ECO:0000256" key="3">
    <source>
        <dbReference type="SAM" id="MobiDB-lite"/>
    </source>
</evidence>
<dbReference type="EMBL" id="MU857609">
    <property type="protein sequence ID" value="KAK4250998.1"/>
    <property type="molecule type" value="Genomic_DNA"/>
</dbReference>
<sequence>MASTLRHAKVRPHRSAARGHANHGWLDTYHSFSFANWYNPDFTHFGSLRVLNEDRVKPNSGFPTHPHRDFEIFSYILSGELTHTDSTQQKSKTKEHSSKKATDIGPEAGETENEESDLFCRVRRGDIQFTTAGTGVTHAEFNYGRTEPVHFLQIWAIPWKRGLKPRYDRGHFSDDDKRKAFVPLLSPLRGGPDATPAQEKAAEPVIPGTIAIHADFVMAAGIIAPSGKFEYTVGAKATDAAKRKVYVHLPMTKGGRAKIRLDGRNGEGVLAEGDGAFVDGVNAGDKLRVESVGDAEAEVIILDTA</sequence>
<name>A0AAN7HTU8_9PEZI</name>
<accession>A0AAN7HTU8</accession>
<evidence type="ECO:0000313" key="5">
    <source>
        <dbReference type="EMBL" id="KAK4250998.1"/>
    </source>
</evidence>
<proteinExistence type="inferred from homology"/>
<dbReference type="Proteomes" id="UP001303647">
    <property type="component" value="Unassembled WGS sequence"/>
</dbReference>
<organism evidence="5 6">
    <name type="scientific">Corynascus novoguineensis</name>
    <dbReference type="NCBI Taxonomy" id="1126955"/>
    <lineage>
        <taxon>Eukaryota</taxon>
        <taxon>Fungi</taxon>
        <taxon>Dikarya</taxon>
        <taxon>Ascomycota</taxon>
        <taxon>Pezizomycotina</taxon>
        <taxon>Sordariomycetes</taxon>
        <taxon>Sordariomycetidae</taxon>
        <taxon>Sordariales</taxon>
        <taxon>Chaetomiaceae</taxon>
        <taxon>Corynascus</taxon>
    </lineage>
</organism>
<reference evidence="5" key="1">
    <citation type="journal article" date="2023" name="Mol. Phylogenet. Evol.">
        <title>Genome-scale phylogeny and comparative genomics of the fungal order Sordariales.</title>
        <authorList>
            <person name="Hensen N."/>
            <person name="Bonometti L."/>
            <person name="Westerberg I."/>
            <person name="Brannstrom I.O."/>
            <person name="Guillou S."/>
            <person name="Cros-Aarteil S."/>
            <person name="Calhoun S."/>
            <person name="Haridas S."/>
            <person name="Kuo A."/>
            <person name="Mondo S."/>
            <person name="Pangilinan J."/>
            <person name="Riley R."/>
            <person name="LaButti K."/>
            <person name="Andreopoulos B."/>
            <person name="Lipzen A."/>
            <person name="Chen C."/>
            <person name="Yan M."/>
            <person name="Daum C."/>
            <person name="Ng V."/>
            <person name="Clum A."/>
            <person name="Steindorff A."/>
            <person name="Ohm R.A."/>
            <person name="Martin F."/>
            <person name="Silar P."/>
            <person name="Natvig D.O."/>
            <person name="Lalanne C."/>
            <person name="Gautier V."/>
            <person name="Ament-Velasquez S.L."/>
            <person name="Kruys A."/>
            <person name="Hutchinson M.I."/>
            <person name="Powell A.J."/>
            <person name="Barry K."/>
            <person name="Miller A.N."/>
            <person name="Grigoriev I.V."/>
            <person name="Debuchy R."/>
            <person name="Gladieux P."/>
            <person name="Hiltunen Thoren M."/>
            <person name="Johannesson H."/>
        </authorList>
    </citation>
    <scope>NUCLEOTIDE SEQUENCE</scope>
    <source>
        <strain evidence="5">CBS 359.72</strain>
    </source>
</reference>
<dbReference type="InterPro" id="IPR003829">
    <property type="entry name" value="Pirin_N_dom"/>
</dbReference>
<dbReference type="PANTHER" id="PTHR43212">
    <property type="entry name" value="QUERCETIN 2,3-DIOXYGENASE"/>
    <property type="match status" value="1"/>
</dbReference>
<feature type="domain" description="Pirin N-terminal" evidence="4">
    <location>
        <begin position="121"/>
        <end position="155"/>
    </location>
</feature>
<dbReference type="InterPro" id="IPR014710">
    <property type="entry name" value="RmlC-like_jellyroll"/>
</dbReference>
<dbReference type="PANTHER" id="PTHR43212:SF3">
    <property type="entry name" value="QUERCETIN 2,3-DIOXYGENASE"/>
    <property type="match status" value="1"/>
</dbReference>
<keyword evidence="6" id="KW-1185">Reference proteome</keyword>
<protein>
    <submittedName>
        <fullName evidence="5">RmlC-like cupin domain-containing protein</fullName>
    </submittedName>
</protein>
<dbReference type="SUPFAM" id="SSF51182">
    <property type="entry name" value="RmlC-like cupins"/>
    <property type="match status" value="1"/>
</dbReference>